<dbReference type="AlphaFoldDB" id="A0A427Y5N7"/>
<feature type="compositionally biased region" description="Basic and acidic residues" evidence="1">
    <location>
        <begin position="21"/>
        <end position="43"/>
    </location>
</feature>
<feature type="region of interest" description="Disordered" evidence="1">
    <location>
        <begin position="1"/>
        <end position="65"/>
    </location>
</feature>
<comment type="caution">
    <text evidence="2">The sequence shown here is derived from an EMBL/GenBank/DDBJ whole genome shotgun (WGS) entry which is preliminary data.</text>
</comment>
<dbReference type="OrthoDB" id="96345at2759"/>
<proteinExistence type="predicted"/>
<dbReference type="STRING" id="105984.A0A427Y5N7"/>
<evidence type="ECO:0000313" key="2">
    <source>
        <dbReference type="EMBL" id="RSH86409.1"/>
    </source>
</evidence>
<dbReference type="EMBL" id="RSCE01000002">
    <property type="protein sequence ID" value="RSH86409.1"/>
    <property type="molecule type" value="Genomic_DNA"/>
</dbReference>
<name>A0A427Y5N7_9TREE</name>
<gene>
    <name evidence="2" type="ORF">EHS24_004659</name>
</gene>
<protein>
    <submittedName>
        <fullName evidence="2">Uncharacterized protein</fullName>
    </submittedName>
</protein>
<dbReference type="RefSeq" id="XP_028479194.1">
    <property type="nucleotide sequence ID" value="XM_028620222.1"/>
</dbReference>
<evidence type="ECO:0000256" key="1">
    <source>
        <dbReference type="SAM" id="MobiDB-lite"/>
    </source>
</evidence>
<dbReference type="Proteomes" id="UP000279236">
    <property type="component" value="Unassembled WGS sequence"/>
</dbReference>
<organism evidence="2 3">
    <name type="scientific">Apiotrichum porosum</name>
    <dbReference type="NCBI Taxonomy" id="105984"/>
    <lineage>
        <taxon>Eukaryota</taxon>
        <taxon>Fungi</taxon>
        <taxon>Dikarya</taxon>
        <taxon>Basidiomycota</taxon>
        <taxon>Agaricomycotina</taxon>
        <taxon>Tremellomycetes</taxon>
        <taxon>Trichosporonales</taxon>
        <taxon>Trichosporonaceae</taxon>
        <taxon>Apiotrichum</taxon>
    </lineage>
</organism>
<accession>A0A427Y5N7</accession>
<feature type="region of interest" description="Disordered" evidence="1">
    <location>
        <begin position="77"/>
        <end position="100"/>
    </location>
</feature>
<keyword evidence="3" id="KW-1185">Reference proteome</keyword>
<evidence type="ECO:0000313" key="3">
    <source>
        <dbReference type="Proteomes" id="UP000279236"/>
    </source>
</evidence>
<reference evidence="2 3" key="1">
    <citation type="submission" date="2018-11" db="EMBL/GenBank/DDBJ databases">
        <title>Genome sequence of Apiotrichum porosum DSM 27194.</title>
        <authorList>
            <person name="Aliyu H."/>
            <person name="Gorte O."/>
            <person name="Ochsenreither K."/>
        </authorList>
    </citation>
    <scope>NUCLEOTIDE SEQUENCE [LARGE SCALE GENOMIC DNA]</scope>
    <source>
        <strain evidence="2 3">DSM 27194</strain>
    </source>
</reference>
<dbReference type="GeneID" id="39589202"/>
<sequence>MPPKRKTPPAPMSPPAARSAPAERDRSEQTRAPHQLRDTDHSRRPSYSHDATPGPSTVPFRSFPEVRDEREYWVDGPWGWDTPAAGPSSNSNDRGDRSSPGPSALELLYRWLEIPGNWRRFHEAANGDERKEATHACSDWLRENGSPVQKSWIDCEVKLIDVYRLYNVAREEELATGFADDGRPRLGSLILSAEVSAKDKDDKAKHYSSGLLSHVGAQLNKICGGLDYQRLKAVFEEGTANGNPHIQAHPSHAGHRGASIDSSRERMLGVFADADRLPERNGSRGGTPVPGPGDRFDDVDMHMLHAPRNGYDPIEDEARDAALAAYRSTKARLVREQEMVRERQLSADELRHRAIMDLAKLAHEMDPTLRPIVAYRTALTMYMAHRQTLGE</sequence>